<dbReference type="SUPFAM" id="SSF55653">
    <property type="entry name" value="Ribosomal protein L9 C-domain"/>
    <property type="match status" value="1"/>
</dbReference>
<dbReference type="Pfam" id="PF03948">
    <property type="entry name" value="Ribosomal_L9_C"/>
    <property type="match status" value="1"/>
</dbReference>
<keyword evidence="4 7" id="KW-0689">Ribosomal protein</keyword>
<comment type="similarity">
    <text evidence="1 7">Belongs to the bacterial ribosomal protein bL9 family.</text>
</comment>
<comment type="caution">
    <text evidence="10">The sequence shown here is derived from an EMBL/GenBank/DDBJ whole genome shotgun (WGS) entry which is preliminary data.</text>
</comment>
<dbReference type="InterPro" id="IPR020069">
    <property type="entry name" value="Ribosomal_bL9_C"/>
</dbReference>
<evidence type="ECO:0000256" key="7">
    <source>
        <dbReference type="HAMAP-Rule" id="MF_00503"/>
    </source>
</evidence>
<sequence>MELILLQKVTNLGNLGDKVTVKPGYGRNYLVPQGKAVRATDANLAEFEAKRAEYEAKAKIAHDDASGRLAKLEGASIAVKVNASSEGKLYGSVGPRDIAEALTAQTGVEVGKSEVVMSEGPFRHVGEYEVVVHLYADVETTVKVAIEPEAAVV</sequence>
<evidence type="ECO:0000256" key="4">
    <source>
        <dbReference type="ARBA" id="ARBA00022980"/>
    </source>
</evidence>
<dbReference type="NCBIfam" id="TIGR00158">
    <property type="entry name" value="L9"/>
    <property type="match status" value="1"/>
</dbReference>
<evidence type="ECO:0000259" key="9">
    <source>
        <dbReference type="PROSITE" id="PS00651"/>
    </source>
</evidence>
<evidence type="ECO:0000256" key="2">
    <source>
        <dbReference type="ARBA" id="ARBA00022730"/>
    </source>
</evidence>
<dbReference type="Gene3D" id="3.40.5.10">
    <property type="entry name" value="Ribosomal protein L9, N-terminal domain"/>
    <property type="match status" value="1"/>
</dbReference>
<name>A0ABV4HLX3_9GAMM</name>
<evidence type="ECO:0000313" key="10">
    <source>
        <dbReference type="EMBL" id="MEZ0473726.1"/>
    </source>
</evidence>
<evidence type="ECO:0000256" key="6">
    <source>
        <dbReference type="ARBA" id="ARBA00035292"/>
    </source>
</evidence>
<dbReference type="InterPro" id="IPR036935">
    <property type="entry name" value="Ribosomal_bL9_N_sf"/>
</dbReference>
<dbReference type="EMBL" id="JBFWIC010000003">
    <property type="protein sequence ID" value="MEZ0473726.1"/>
    <property type="molecule type" value="Genomic_DNA"/>
</dbReference>
<dbReference type="InterPro" id="IPR020594">
    <property type="entry name" value="Ribosomal_bL9_bac/chp"/>
</dbReference>
<dbReference type="InterPro" id="IPR009027">
    <property type="entry name" value="Ribosomal_bL9/RNase_H1_N"/>
</dbReference>
<dbReference type="RefSeq" id="WP_370562929.1">
    <property type="nucleotide sequence ID" value="NZ_JBFWIB010000002.1"/>
</dbReference>
<dbReference type="Gene3D" id="3.10.430.100">
    <property type="entry name" value="Ribosomal protein L9, C-terminal domain"/>
    <property type="match status" value="1"/>
</dbReference>
<keyword evidence="8" id="KW-0175">Coiled coil</keyword>
<dbReference type="GO" id="GO:0005840">
    <property type="term" value="C:ribosome"/>
    <property type="evidence" value="ECO:0007669"/>
    <property type="project" value="UniProtKB-KW"/>
</dbReference>
<gene>
    <name evidence="7 10" type="primary">rplI</name>
    <name evidence="10" type="ORF">AB6713_03710</name>
</gene>
<evidence type="ECO:0000256" key="3">
    <source>
        <dbReference type="ARBA" id="ARBA00022884"/>
    </source>
</evidence>
<dbReference type="SUPFAM" id="SSF55658">
    <property type="entry name" value="L9 N-domain-like"/>
    <property type="match status" value="1"/>
</dbReference>
<dbReference type="HAMAP" id="MF_00503">
    <property type="entry name" value="Ribosomal_bL9"/>
    <property type="match status" value="1"/>
</dbReference>
<dbReference type="Proteomes" id="UP001566331">
    <property type="component" value="Unassembled WGS sequence"/>
</dbReference>
<accession>A0ABV4HLX3</accession>
<proteinExistence type="inferred from homology"/>
<dbReference type="PANTHER" id="PTHR21368">
    <property type="entry name" value="50S RIBOSOMAL PROTEIN L9"/>
    <property type="match status" value="1"/>
</dbReference>
<feature type="coiled-coil region" evidence="8">
    <location>
        <begin position="37"/>
        <end position="64"/>
    </location>
</feature>
<keyword evidence="11" id="KW-1185">Reference proteome</keyword>
<protein>
    <recommendedName>
        <fullName evidence="6 7">Large ribosomal subunit protein bL9</fullName>
    </recommendedName>
</protein>
<keyword evidence="2 7" id="KW-0699">rRNA-binding</keyword>
<comment type="function">
    <text evidence="7">Binds to the 23S rRNA.</text>
</comment>
<reference evidence="10 11" key="1">
    <citation type="submission" date="2024-07" db="EMBL/GenBank/DDBJ databases">
        <title>Luteimonas salilacus sp. nov., isolated from the shore soil of Salt Lake in Tibet of China.</title>
        <authorList>
            <person name="Zhang X."/>
            <person name="Li A."/>
        </authorList>
    </citation>
    <scope>NUCLEOTIDE SEQUENCE [LARGE SCALE GENOMIC DNA]</scope>
    <source>
        <strain evidence="10 11">B3-2-R+30</strain>
    </source>
</reference>
<feature type="domain" description="Ribosomal protein L9" evidence="9">
    <location>
        <begin position="13"/>
        <end position="40"/>
    </location>
</feature>
<evidence type="ECO:0000256" key="5">
    <source>
        <dbReference type="ARBA" id="ARBA00023274"/>
    </source>
</evidence>
<evidence type="ECO:0000313" key="11">
    <source>
        <dbReference type="Proteomes" id="UP001566331"/>
    </source>
</evidence>
<organism evidence="10 11">
    <name type="scientific">Luteimonas salinilitoris</name>
    <dbReference type="NCBI Taxonomy" id="3237697"/>
    <lineage>
        <taxon>Bacteria</taxon>
        <taxon>Pseudomonadati</taxon>
        <taxon>Pseudomonadota</taxon>
        <taxon>Gammaproteobacteria</taxon>
        <taxon>Lysobacterales</taxon>
        <taxon>Lysobacteraceae</taxon>
        <taxon>Luteimonas</taxon>
    </lineage>
</organism>
<dbReference type="InterPro" id="IPR020070">
    <property type="entry name" value="Ribosomal_bL9_N"/>
</dbReference>
<dbReference type="Pfam" id="PF01281">
    <property type="entry name" value="Ribosomal_L9_N"/>
    <property type="match status" value="1"/>
</dbReference>
<keyword evidence="5 7" id="KW-0687">Ribonucleoprotein</keyword>
<dbReference type="PROSITE" id="PS00651">
    <property type="entry name" value="RIBOSOMAL_L9"/>
    <property type="match status" value="1"/>
</dbReference>
<evidence type="ECO:0000256" key="8">
    <source>
        <dbReference type="SAM" id="Coils"/>
    </source>
</evidence>
<evidence type="ECO:0000256" key="1">
    <source>
        <dbReference type="ARBA" id="ARBA00010605"/>
    </source>
</evidence>
<dbReference type="InterPro" id="IPR036791">
    <property type="entry name" value="Ribosomal_bL9_C_sf"/>
</dbReference>
<keyword evidence="3 7" id="KW-0694">RNA-binding</keyword>
<dbReference type="InterPro" id="IPR000244">
    <property type="entry name" value="Ribosomal_bL9"/>
</dbReference>